<sequence length="632" mass="65679">MSDEIFFDGVRHISANDAASSFGFTRDYIARLCRDGKVRGRRIGKNWYVDQGSFQAFLVGQEYSKSLRKEHLTEERRREYHGAEFVATPEKNISFRPTIIPTPKIVPVTAAAVSSAVGTEVLAPTVARVSHAISSRTDEIKNKMASALASNSLHTMRHARNFVQGPSGITHAALQSAHVPLYAVTPAMEFLHKVVALSLAFMLTFGTYAAVDPQYAHFVADSVRSELSSARDSYHALTGGGWRALADRTQAQLATAAEDPGVALAAASNAIGTSIPDLFGSLARTFNNSVNDLVYAIAFPLGLTRSRGFAGVRAGGSVAVEVIPYAIATKSGNRVEPNTVRPNGALATNNTPTTVINNPLIERVVLTQRIIASGGLTEEILNAKLAQFKDTLVTQTFASRQTDATHVSIENVFGGLQESFNTDVLTVSGASTLGALSAGTSTLASLSVTGAATSTFANGIDVSDGCFAIDGTCISSSGSVTLAGSDSQIQFNDNGALGASSNFTFSSSTSLLKVTNASTTLLSVFDRLYIGGSATSTLQASATGTSTLQGFLNVAGTNSTSTFSGALATTYLNVPGTSATSTFANGISIAGGCVYVNGGCLGTAQVAGSDTEVQFNNAGALGSSSSFTFSTS</sequence>
<dbReference type="Proteomes" id="UP000178601">
    <property type="component" value="Unassembled WGS sequence"/>
</dbReference>
<protein>
    <recommendedName>
        <fullName evidence="3">Helix-turn-helix domain-containing protein</fullName>
    </recommendedName>
</protein>
<evidence type="ECO:0000313" key="2">
    <source>
        <dbReference type="Proteomes" id="UP000178601"/>
    </source>
</evidence>
<organism evidence="1 2">
    <name type="scientific">Candidatus Kaiserbacteria bacterium RIFCSPLOWO2_12_FULL_53_8</name>
    <dbReference type="NCBI Taxonomy" id="1798529"/>
    <lineage>
        <taxon>Bacteria</taxon>
        <taxon>Candidatus Kaiseribacteriota</taxon>
    </lineage>
</organism>
<proteinExistence type="predicted"/>
<evidence type="ECO:0008006" key="3">
    <source>
        <dbReference type="Google" id="ProtNLM"/>
    </source>
</evidence>
<comment type="caution">
    <text evidence="1">The sequence shown here is derived from an EMBL/GenBank/DDBJ whole genome shotgun (WGS) entry which is preliminary data.</text>
</comment>
<gene>
    <name evidence="1" type="ORF">A3H16_00645</name>
</gene>
<reference evidence="1 2" key="1">
    <citation type="journal article" date="2016" name="Nat. Commun.">
        <title>Thousands of microbial genomes shed light on interconnected biogeochemical processes in an aquifer system.</title>
        <authorList>
            <person name="Anantharaman K."/>
            <person name="Brown C.T."/>
            <person name="Hug L.A."/>
            <person name="Sharon I."/>
            <person name="Castelle C.J."/>
            <person name="Probst A.J."/>
            <person name="Thomas B.C."/>
            <person name="Singh A."/>
            <person name="Wilkins M.J."/>
            <person name="Karaoz U."/>
            <person name="Brodie E.L."/>
            <person name="Williams K.H."/>
            <person name="Hubbard S.S."/>
            <person name="Banfield J.F."/>
        </authorList>
    </citation>
    <scope>NUCLEOTIDE SEQUENCE [LARGE SCALE GENOMIC DNA]</scope>
</reference>
<dbReference type="AlphaFoldDB" id="A0A1F6FYP1"/>
<accession>A0A1F6FYP1</accession>
<name>A0A1F6FYP1_9BACT</name>
<evidence type="ECO:0000313" key="1">
    <source>
        <dbReference type="EMBL" id="OGG90978.1"/>
    </source>
</evidence>
<dbReference type="EMBL" id="MFMQ01000078">
    <property type="protein sequence ID" value="OGG90978.1"/>
    <property type="molecule type" value="Genomic_DNA"/>
</dbReference>